<dbReference type="Proteomes" id="UP000059680">
    <property type="component" value="Chromosome 4"/>
</dbReference>
<feature type="non-terminal residue" evidence="2">
    <location>
        <position position="1"/>
    </location>
</feature>
<sequence>QQEDDIASSLVTARVRVGVYSASDVGLGLGDTSGNGKAVAVEAARGSAVARQSGQVEWRRSHAPTQSAWNVEPVAAPREEARQVDANSGVGARGRRWYAHWEVDVPRWSSRSVRPSWSACSTSPRRTTSASSRSSAPPLTGKKKKKPNQQPPDRVKMAMDGTARVRPVID</sequence>
<proteinExistence type="predicted"/>
<reference evidence="2 3" key="3">
    <citation type="journal article" date="2013" name="Rice">
        <title>Improvement of the Oryza sativa Nipponbare reference genome using next generation sequence and optical map data.</title>
        <authorList>
            <person name="Kawahara Y."/>
            <person name="de la Bastide M."/>
            <person name="Hamilton J.P."/>
            <person name="Kanamori H."/>
            <person name="McCombie W.R."/>
            <person name="Ouyang S."/>
            <person name="Schwartz D.C."/>
            <person name="Tanaka T."/>
            <person name="Wu J."/>
            <person name="Zhou S."/>
            <person name="Childs K.L."/>
            <person name="Davidson R.M."/>
            <person name="Lin H."/>
            <person name="Quesada-Ocampo L."/>
            <person name="Vaillancourt B."/>
            <person name="Sakai H."/>
            <person name="Lee S.S."/>
            <person name="Kim J."/>
            <person name="Numa H."/>
            <person name="Itoh T."/>
            <person name="Buell C.R."/>
            <person name="Matsumoto T."/>
        </authorList>
    </citation>
    <scope>NUCLEOTIDE SEQUENCE [LARGE SCALE GENOMIC DNA]</scope>
    <source>
        <strain evidence="3">cv. Nipponbare</strain>
    </source>
</reference>
<reference evidence="2 3" key="2">
    <citation type="journal article" date="2013" name="Plant Cell Physiol.">
        <title>Rice Annotation Project Database (RAP-DB): an integrative and interactive database for rice genomics.</title>
        <authorList>
            <person name="Sakai H."/>
            <person name="Lee S.S."/>
            <person name="Tanaka T."/>
            <person name="Numa H."/>
            <person name="Kim J."/>
            <person name="Kawahara Y."/>
            <person name="Wakimoto H."/>
            <person name="Yang C.C."/>
            <person name="Iwamoto M."/>
            <person name="Abe T."/>
            <person name="Yamada Y."/>
            <person name="Muto A."/>
            <person name="Inokuchi H."/>
            <person name="Ikemura T."/>
            <person name="Matsumoto T."/>
            <person name="Sasaki T."/>
            <person name="Itoh T."/>
        </authorList>
    </citation>
    <scope>NUCLEOTIDE SEQUENCE [LARGE SCALE GENOMIC DNA]</scope>
    <source>
        <strain evidence="3">cv. Nipponbare</strain>
    </source>
</reference>
<protein>
    <submittedName>
        <fullName evidence="2">Os04g0453700 protein</fullName>
    </submittedName>
</protein>
<evidence type="ECO:0000256" key="1">
    <source>
        <dbReference type="SAM" id="MobiDB-lite"/>
    </source>
</evidence>
<evidence type="ECO:0000313" key="2">
    <source>
        <dbReference type="EMBL" id="BAS89488.1"/>
    </source>
</evidence>
<keyword evidence="3" id="KW-1185">Reference proteome</keyword>
<reference evidence="3" key="1">
    <citation type="journal article" date="2005" name="Nature">
        <title>The map-based sequence of the rice genome.</title>
        <authorList>
            <consortium name="International rice genome sequencing project (IRGSP)"/>
            <person name="Matsumoto T."/>
            <person name="Wu J."/>
            <person name="Kanamori H."/>
            <person name="Katayose Y."/>
            <person name="Fujisawa M."/>
            <person name="Namiki N."/>
            <person name="Mizuno H."/>
            <person name="Yamamoto K."/>
            <person name="Antonio B.A."/>
            <person name="Baba T."/>
            <person name="Sakata K."/>
            <person name="Nagamura Y."/>
            <person name="Aoki H."/>
            <person name="Arikawa K."/>
            <person name="Arita K."/>
            <person name="Bito T."/>
            <person name="Chiden Y."/>
            <person name="Fujitsuka N."/>
            <person name="Fukunaka R."/>
            <person name="Hamada M."/>
            <person name="Harada C."/>
            <person name="Hayashi A."/>
            <person name="Hijishita S."/>
            <person name="Honda M."/>
            <person name="Hosokawa S."/>
            <person name="Ichikawa Y."/>
            <person name="Idonuma A."/>
            <person name="Iijima M."/>
            <person name="Ikeda M."/>
            <person name="Ikeno M."/>
            <person name="Ito K."/>
            <person name="Ito S."/>
            <person name="Ito T."/>
            <person name="Ito Y."/>
            <person name="Ito Y."/>
            <person name="Iwabuchi A."/>
            <person name="Kamiya K."/>
            <person name="Karasawa W."/>
            <person name="Kurita K."/>
            <person name="Katagiri S."/>
            <person name="Kikuta A."/>
            <person name="Kobayashi H."/>
            <person name="Kobayashi N."/>
            <person name="Machita K."/>
            <person name="Maehara T."/>
            <person name="Masukawa M."/>
            <person name="Mizubayashi T."/>
            <person name="Mukai Y."/>
            <person name="Nagasaki H."/>
            <person name="Nagata Y."/>
            <person name="Naito S."/>
            <person name="Nakashima M."/>
            <person name="Nakama Y."/>
            <person name="Nakamichi Y."/>
            <person name="Nakamura M."/>
            <person name="Meguro A."/>
            <person name="Negishi M."/>
            <person name="Ohta I."/>
            <person name="Ohta T."/>
            <person name="Okamoto M."/>
            <person name="Ono N."/>
            <person name="Saji S."/>
            <person name="Sakaguchi M."/>
            <person name="Sakai K."/>
            <person name="Shibata M."/>
            <person name="Shimokawa T."/>
            <person name="Song J."/>
            <person name="Takazaki Y."/>
            <person name="Terasawa K."/>
            <person name="Tsugane M."/>
            <person name="Tsuji K."/>
            <person name="Ueda S."/>
            <person name="Waki K."/>
            <person name="Yamagata H."/>
            <person name="Yamamoto M."/>
            <person name="Yamamoto S."/>
            <person name="Yamane H."/>
            <person name="Yoshiki S."/>
            <person name="Yoshihara R."/>
            <person name="Yukawa K."/>
            <person name="Zhong H."/>
            <person name="Yano M."/>
            <person name="Yuan Q."/>
            <person name="Ouyang S."/>
            <person name="Liu J."/>
            <person name="Jones K.M."/>
            <person name="Gansberger K."/>
            <person name="Moffat K."/>
            <person name="Hill J."/>
            <person name="Bera J."/>
            <person name="Fadrosh D."/>
            <person name="Jin S."/>
            <person name="Johri S."/>
            <person name="Kim M."/>
            <person name="Overton L."/>
            <person name="Reardon M."/>
            <person name="Tsitrin T."/>
            <person name="Vuong H."/>
            <person name="Weaver B."/>
            <person name="Ciecko A."/>
            <person name="Tallon L."/>
            <person name="Jackson J."/>
            <person name="Pai G."/>
            <person name="Aken S.V."/>
            <person name="Utterback T."/>
            <person name="Reidmuller S."/>
            <person name="Feldblyum T."/>
            <person name="Hsiao J."/>
            <person name="Zismann V."/>
            <person name="Iobst S."/>
            <person name="de Vazeille A.R."/>
            <person name="Buell C.R."/>
            <person name="Ying K."/>
            <person name="Li Y."/>
            <person name="Lu T."/>
            <person name="Huang Y."/>
            <person name="Zhao Q."/>
            <person name="Feng Q."/>
            <person name="Zhang L."/>
            <person name="Zhu J."/>
            <person name="Weng Q."/>
            <person name="Mu J."/>
            <person name="Lu Y."/>
            <person name="Fan D."/>
            <person name="Liu Y."/>
            <person name="Guan J."/>
            <person name="Zhang Y."/>
            <person name="Yu S."/>
            <person name="Liu X."/>
            <person name="Zhang Y."/>
            <person name="Hong G."/>
            <person name="Han B."/>
            <person name="Choisne N."/>
            <person name="Demange N."/>
            <person name="Orjeda G."/>
            <person name="Samain S."/>
            <person name="Cattolico L."/>
            <person name="Pelletier E."/>
            <person name="Couloux A."/>
            <person name="Segurens B."/>
            <person name="Wincker P."/>
            <person name="D'Hont A."/>
            <person name="Scarpelli C."/>
            <person name="Weissenbach J."/>
            <person name="Salanoubat M."/>
            <person name="Quetier F."/>
            <person name="Yu Y."/>
            <person name="Kim H.R."/>
            <person name="Rambo T."/>
            <person name="Currie J."/>
            <person name="Collura K."/>
            <person name="Luo M."/>
            <person name="Yang T."/>
            <person name="Ammiraju J.S.S."/>
            <person name="Engler F."/>
            <person name="Soderlund C."/>
            <person name="Wing R.A."/>
            <person name="Palmer L.E."/>
            <person name="de la Bastide M."/>
            <person name="Spiegel L."/>
            <person name="Nascimento L."/>
            <person name="Zutavern T."/>
            <person name="O'Shaughnessy A."/>
            <person name="Dike S."/>
            <person name="Dedhia N."/>
            <person name="Preston R."/>
            <person name="Balija V."/>
            <person name="McCombie W.R."/>
            <person name="Chow T."/>
            <person name="Chen H."/>
            <person name="Chung M."/>
            <person name="Chen C."/>
            <person name="Shaw J."/>
            <person name="Wu H."/>
            <person name="Hsiao K."/>
            <person name="Chao Y."/>
            <person name="Chu M."/>
            <person name="Cheng C."/>
            <person name="Hour A."/>
            <person name="Lee P."/>
            <person name="Lin S."/>
            <person name="Lin Y."/>
            <person name="Liou J."/>
            <person name="Liu S."/>
            <person name="Hsing Y."/>
            <person name="Raghuvanshi S."/>
            <person name="Mohanty A."/>
            <person name="Bharti A.K."/>
            <person name="Gaur A."/>
            <person name="Gupta V."/>
            <person name="Kumar D."/>
            <person name="Ravi V."/>
            <person name="Vij S."/>
            <person name="Kapur A."/>
            <person name="Khurana P."/>
            <person name="Khurana P."/>
            <person name="Khurana J.P."/>
            <person name="Tyagi A.K."/>
            <person name="Gaikwad K."/>
            <person name="Singh A."/>
            <person name="Dalal V."/>
            <person name="Srivastava S."/>
            <person name="Dixit A."/>
            <person name="Pal A.K."/>
            <person name="Ghazi I.A."/>
            <person name="Yadav M."/>
            <person name="Pandit A."/>
            <person name="Bhargava A."/>
            <person name="Sureshbabu K."/>
            <person name="Batra K."/>
            <person name="Sharma T.R."/>
            <person name="Mohapatra T."/>
            <person name="Singh N.K."/>
            <person name="Messing J."/>
            <person name="Nelson A.B."/>
            <person name="Fuks G."/>
            <person name="Kavchok S."/>
            <person name="Keizer G."/>
            <person name="Linton E."/>
            <person name="Llaca V."/>
            <person name="Song R."/>
            <person name="Tanyolac B."/>
            <person name="Young S."/>
            <person name="Ho-Il K."/>
            <person name="Hahn J.H."/>
            <person name="Sangsakoo G."/>
            <person name="Vanavichit A."/>
            <person name="de Mattos Luiz.A.T."/>
            <person name="Zimmer P.D."/>
            <person name="Malone G."/>
            <person name="Dellagostin O."/>
            <person name="de Oliveira A.C."/>
            <person name="Bevan M."/>
            <person name="Bancroft I."/>
            <person name="Minx P."/>
            <person name="Cordum H."/>
            <person name="Wilson R."/>
            <person name="Cheng Z."/>
            <person name="Jin W."/>
            <person name="Jiang J."/>
            <person name="Leong S.A."/>
            <person name="Iwama H."/>
            <person name="Gojobori T."/>
            <person name="Itoh T."/>
            <person name="Niimura Y."/>
            <person name="Fujii Y."/>
            <person name="Habara T."/>
            <person name="Sakai H."/>
            <person name="Sato Y."/>
            <person name="Wilson G."/>
            <person name="Kumar K."/>
            <person name="McCouch S."/>
            <person name="Juretic N."/>
            <person name="Hoen D."/>
            <person name="Wright S."/>
            <person name="Bruskiewich R."/>
            <person name="Bureau T."/>
            <person name="Miyao A."/>
            <person name="Hirochika H."/>
            <person name="Nishikawa T."/>
            <person name="Kadowaki K."/>
            <person name="Sugiura M."/>
            <person name="Burr B."/>
            <person name="Sasaki T."/>
        </authorList>
    </citation>
    <scope>NUCLEOTIDE SEQUENCE [LARGE SCALE GENOMIC DNA]</scope>
    <source>
        <strain evidence="3">cv. Nipponbare</strain>
    </source>
</reference>
<dbReference type="InParanoid" id="A0A0P0WAU0"/>
<dbReference type="PaxDb" id="39947-A0A0P0WAU0"/>
<dbReference type="Gramene" id="Os04t0453700-00">
    <property type="protein sequence ID" value="Os04t0453700-00"/>
    <property type="gene ID" value="Os04g0453700"/>
</dbReference>
<feature type="region of interest" description="Disordered" evidence="1">
    <location>
        <begin position="108"/>
        <end position="170"/>
    </location>
</feature>
<organism evidence="2 3">
    <name type="scientific">Oryza sativa subsp. japonica</name>
    <name type="common">Rice</name>
    <dbReference type="NCBI Taxonomy" id="39947"/>
    <lineage>
        <taxon>Eukaryota</taxon>
        <taxon>Viridiplantae</taxon>
        <taxon>Streptophyta</taxon>
        <taxon>Embryophyta</taxon>
        <taxon>Tracheophyta</taxon>
        <taxon>Spermatophyta</taxon>
        <taxon>Magnoliopsida</taxon>
        <taxon>Liliopsida</taxon>
        <taxon>Poales</taxon>
        <taxon>Poaceae</taxon>
        <taxon>BOP clade</taxon>
        <taxon>Oryzoideae</taxon>
        <taxon>Oryzeae</taxon>
        <taxon>Oryzinae</taxon>
        <taxon>Oryza</taxon>
        <taxon>Oryza sativa</taxon>
    </lineage>
</organism>
<name>A0A0P0WAU0_ORYSJ</name>
<evidence type="ECO:0000313" key="3">
    <source>
        <dbReference type="Proteomes" id="UP000059680"/>
    </source>
</evidence>
<gene>
    <name evidence="2" type="ordered locus">Os04g0453700</name>
    <name evidence="2" type="ORF">OSNPB_040453700</name>
</gene>
<dbReference type="AlphaFoldDB" id="A0A0P0WAU0"/>
<accession>A0A0P0WAU0</accession>
<feature type="compositionally biased region" description="Low complexity" evidence="1">
    <location>
        <begin position="108"/>
        <end position="138"/>
    </location>
</feature>
<dbReference type="EMBL" id="AP014960">
    <property type="protein sequence ID" value="BAS89488.1"/>
    <property type="molecule type" value="Genomic_DNA"/>
</dbReference>